<dbReference type="InterPro" id="IPR022644">
    <property type="entry name" value="De-COase2_N"/>
</dbReference>
<evidence type="ECO:0000259" key="15">
    <source>
        <dbReference type="Pfam" id="PF00278"/>
    </source>
</evidence>
<evidence type="ECO:0000256" key="7">
    <source>
        <dbReference type="ARBA" id="ARBA00050464"/>
    </source>
</evidence>
<comment type="catalytic activity">
    <reaction evidence="7 12 14">
        <text>meso-2,6-diaminopimelate + H(+) = L-lysine + CO2</text>
        <dbReference type="Rhea" id="RHEA:15101"/>
        <dbReference type="ChEBI" id="CHEBI:15378"/>
        <dbReference type="ChEBI" id="CHEBI:16526"/>
        <dbReference type="ChEBI" id="CHEBI:32551"/>
        <dbReference type="ChEBI" id="CHEBI:57791"/>
        <dbReference type="EC" id="4.1.1.20"/>
    </reaction>
</comment>
<evidence type="ECO:0000256" key="10">
    <source>
        <dbReference type="ARBA" id="ARBA00066427"/>
    </source>
</evidence>
<dbReference type="SUPFAM" id="SSF50621">
    <property type="entry name" value="Alanine racemase C-terminal domain-like"/>
    <property type="match status" value="1"/>
</dbReference>
<evidence type="ECO:0000256" key="8">
    <source>
        <dbReference type="ARBA" id="ARBA00060643"/>
    </source>
</evidence>
<comment type="pathway">
    <text evidence="8 12 14">Amino-acid biosynthesis; L-lysine biosynthesis via DAP pathway; L-lysine from DL-2,6-diaminopimelate: step 1/1.</text>
</comment>
<evidence type="ECO:0000256" key="2">
    <source>
        <dbReference type="ARBA" id="ARBA00022605"/>
    </source>
</evidence>
<evidence type="ECO:0000256" key="4">
    <source>
        <dbReference type="ARBA" id="ARBA00022898"/>
    </source>
</evidence>
<keyword evidence="18" id="KW-1185">Reference proteome</keyword>
<dbReference type="EC" id="4.1.1.20" evidence="10 12"/>
<evidence type="ECO:0000256" key="13">
    <source>
        <dbReference type="PIRSR" id="PIRSR600183-50"/>
    </source>
</evidence>
<dbReference type="GO" id="GO:0030170">
    <property type="term" value="F:pyridoxal phosphate binding"/>
    <property type="evidence" value="ECO:0007669"/>
    <property type="project" value="UniProtKB-UniRule"/>
</dbReference>
<dbReference type="NCBIfam" id="TIGR01048">
    <property type="entry name" value="lysA"/>
    <property type="match status" value="1"/>
</dbReference>
<dbReference type="FunFam" id="2.40.37.10:FF:000003">
    <property type="entry name" value="Diaminopimelate decarboxylase"/>
    <property type="match status" value="1"/>
</dbReference>
<dbReference type="InterPro" id="IPR029066">
    <property type="entry name" value="PLP-binding_barrel"/>
</dbReference>
<feature type="modified residue" description="N6-(pyridoxal phosphate)lysine" evidence="12 13">
    <location>
        <position position="64"/>
    </location>
</feature>
<dbReference type="UniPathway" id="UPA00034">
    <property type="reaction ID" value="UER00027"/>
</dbReference>
<sequence length="444" mass="49463">MDYPFPTNQHGHLEIGGIDAVDLAQKYGTPLFVYDVSIIRKNARAFVETFRSLGVKYQVAYASKAFSSVAMLQVANQEGLSLDVVSQGELYTAIQADFPVEKIHMHGNNKSREELEMAVQYGIGCIVVDNFYEIELLKEILQETNRSMEILLRVTPGIEAHTHDYILTGNEDSKFGFDLSNGQAEQAFLLANASPLLHVKGLHCHIGSQIFETDGFIMAVRRLFESLHQWNQVYDYTPEVLNLGGGFGIRYTAEDEPLPLVDYVEALVSEVKQQAESLRLPVPEIWIEPGRSIVGNACVTIYTLGSIKNIPGIRKYVSVDGGMTDNLRPALYQAKYQAVVANKANHDLKEQVSVAGKCCESGDMLIWDIDVPDINHGDLLAVFSTGAYGYSMSNHYNRFPKAAVVFVEDGRDQLVIKRESYKDLTRNDLQYAYNGGVLNEASNN</sequence>
<feature type="domain" description="Orn/DAP/Arg decarboxylase 2 N-terminal" evidence="16">
    <location>
        <begin position="39"/>
        <end position="294"/>
    </location>
</feature>
<dbReference type="InterPro" id="IPR009006">
    <property type="entry name" value="Ala_racemase/Decarboxylase_C"/>
</dbReference>
<evidence type="ECO:0000259" key="16">
    <source>
        <dbReference type="Pfam" id="PF02784"/>
    </source>
</evidence>
<keyword evidence="4 12" id="KW-0663">Pyridoxal phosphate</keyword>
<dbReference type="OrthoDB" id="9802241at2"/>
<evidence type="ECO:0000256" key="6">
    <source>
        <dbReference type="ARBA" id="ARBA00023239"/>
    </source>
</evidence>
<evidence type="ECO:0000256" key="9">
    <source>
        <dbReference type="ARBA" id="ARBA00060983"/>
    </source>
</evidence>
<feature type="binding site" evidence="12">
    <location>
        <position position="388"/>
    </location>
    <ligand>
        <name>substrate</name>
    </ligand>
</feature>
<organism evidence="17 18">
    <name type="scientific">Radiobacillus deserti</name>
    <dbReference type="NCBI Taxonomy" id="2594883"/>
    <lineage>
        <taxon>Bacteria</taxon>
        <taxon>Bacillati</taxon>
        <taxon>Bacillota</taxon>
        <taxon>Bacilli</taxon>
        <taxon>Bacillales</taxon>
        <taxon>Bacillaceae</taxon>
        <taxon>Radiobacillus</taxon>
    </lineage>
</organism>
<evidence type="ECO:0000256" key="12">
    <source>
        <dbReference type="HAMAP-Rule" id="MF_02120"/>
    </source>
</evidence>
<evidence type="ECO:0000256" key="5">
    <source>
        <dbReference type="ARBA" id="ARBA00023154"/>
    </source>
</evidence>
<keyword evidence="5 12" id="KW-0457">Lysine biosynthesis</keyword>
<dbReference type="GO" id="GO:0009089">
    <property type="term" value="P:lysine biosynthetic process via diaminopimelate"/>
    <property type="evidence" value="ECO:0007669"/>
    <property type="project" value="UniProtKB-UniRule"/>
</dbReference>
<dbReference type="PROSITE" id="PS00878">
    <property type="entry name" value="ODR_DC_2_1"/>
    <property type="match status" value="1"/>
</dbReference>
<comment type="function">
    <text evidence="12">Specifically catalyzes the decarboxylation of meso-diaminopimelate (meso-DAP) to L-lysine.</text>
</comment>
<feature type="binding site" evidence="12">
    <location>
        <position position="332"/>
    </location>
    <ligand>
        <name>substrate</name>
    </ligand>
</feature>
<name>A0A516KGJ6_9BACI</name>
<evidence type="ECO:0000313" key="18">
    <source>
        <dbReference type="Proteomes" id="UP000315215"/>
    </source>
</evidence>
<evidence type="ECO:0000313" key="17">
    <source>
        <dbReference type="EMBL" id="QDP40515.1"/>
    </source>
</evidence>
<proteinExistence type="inferred from homology"/>
<dbReference type="PRINTS" id="PR01179">
    <property type="entry name" value="ODADCRBXLASE"/>
</dbReference>
<dbReference type="RefSeq" id="WP_143894161.1">
    <property type="nucleotide sequence ID" value="NZ_CP041666.1"/>
</dbReference>
<protein>
    <recommendedName>
        <fullName evidence="11 12">Diaminopimelate decarboxylase</fullName>
        <shortName evidence="12">DAP decarboxylase</shortName>
        <shortName evidence="12">DAPDC</shortName>
        <ecNumber evidence="10 12">4.1.1.20</ecNumber>
    </recommendedName>
</protein>
<keyword evidence="6 12" id="KW-0456">Lyase</keyword>
<keyword evidence="3 12" id="KW-0210">Decarboxylase</keyword>
<dbReference type="PANTHER" id="PTHR43727:SF2">
    <property type="entry name" value="GROUP IV DECARBOXYLASE"/>
    <property type="match status" value="1"/>
</dbReference>
<dbReference type="Pfam" id="PF00278">
    <property type="entry name" value="Orn_DAP_Arg_deC"/>
    <property type="match status" value="1"/>
</dbReference>
<feature type="binding site" evidence="12">
    <location>
        <position position="328"/>
    </location>
    <ligand>
        <name>substrate</name>
    </ligand>
</feature>
<dbReference type="HAMAP" id="MF_02120">
    <property type="entry name" value="LysA"/>
    <property type="match status" value="1"/>
</dbReference>
<dbReference type="CDD" id="cd06828">
    <property type="entry name" value="PLPDE_III_DapDC"/>
    <property type="match status" value="1"/>
</dbReference>
<dbReference type="PANTHER" id="PTHR43727">
    <property type="entry name" value="DIAMINOPIMELATE DECARBOXYLASE"/>
    <property type="match status" value="1"/>
</dbReference>
<reference evidence="17 18" key="1">
    <citation type="submission" date="2019-07" db="EMBL/GenBank/DDBJ databases">
        <authorList>
            <person name="Li J."/>
        </authorList>
    </citation>
    <scope>NUCLEOTIDE SEQUENCE [LARGE SCALE GENOMIC DNA]</scope>
    <source>
        <strain evidence="17 18">TKL69</strain>
    </source>
</reference>
<feature type="binding site" evidence="12">
    <location>
        <position position="360"/>
    </location>
    <ligand>
        <name>substrate</name>
    </ligand>
</feature>
<dbReference type="EMBL" id="CP041666">
    <property type="protein sequence ID" value="QDP40515.1"/>
    <property type="molecule type" value="Genomic_DNA"/>
</dbReference>
<dbReference type="SUPFAM" id="SSF51419">
    <property type="entry name" value="PLP-binding barrel"/>
    <property type="match status" value="1"/>
</dbReference>
<evidence type="ECO:0000256" key="1">
    <source>
        <dbReference type="ARBA" id="ARBA00001933"/>
    </source>
</evidence>
<feature type="binding site" evidence="12">
    <location>
        <position position="388"/>
    </location>
    <ligand>
        <name>pyridoxal 5'-phosphate</name>
        <dbReference type="ChEBI" id="CHEBI:597326"/>
    </ligand>
</feature>
<dbReference type="Gene3D" id="3.20.20.10">
    <property type="entry name" value="Alanine racemase"/>
    <property type="match status" value="1"/>
</dbReference>
<feature type="binding site" evidence="12">
    <location>
        <position position="246"/>
    </location>
    <ligand>
        <name>pyridoxal 5'-phosphate</name>
        <dbReference type="ChEBI" id="CHEBI:597326"/>
    </ligand>
</feature>
<dbReference type="PRINTS" id="PR01181">
    <property type="entry name" value="DAPDCRBXLASE"/>
</dbReference>
<dbReference type="KEGG" id="aqt:FN924_10140"/>
<feature type="binding site" evidence="12">
    <location>
        <position position="291"/>
    </location>
    <ligand>
        <name>substrate</name>
    </ligand>
</feature>
<dbReference type="AlphaFoldDB" id="A0A516KGJ6"/>
<evidence type="ECO:0000256" key="14">
    <source>
        <dbReference type="RuleBase" id="RU003738"/>
    </source>
</evidence>
<accession>A0A516KGJ6</accession>
<dbReference type="InterPro" id="IPR000183">
    <property type="entry name" value="Orn/DAP/Arg_de-COase"/>
</dbReference>
<dbReference type="Proteomes" id="UP000315215">
    <property type="component" value="Chromosome"/>
</dbReference>
<dbReference type="Gene3D" id="2.40.37.10">
    <property type="entry name" value="Lyase, Ornithine Decarboxylase, Chain A, domain 1"/>
    <property type="match status" value="1"/>
</dbReference>
<dbReference type="InterPro" id="IPR002986">
    <property type="entry name" value="DAP_deCOOHase_LysA"/>
</dbReference>
<comment type="cofactor">
    <cofactor evidence="1 12 13 14">
        <name>pyridoxal 5'-phosphate</name>
        <dbReference type="ChEBI" id="CHEBI:597326"/>
    </cofactor>
</comment>
<feature type="domain" description="Orn/DAP/Arg decarboxylase 2 C-terminal" evidence="15">
    <location>
        <begin position="33"/>
        <end position="386"/>
    </location>
</feature>
<comment type="similarity">
    <text evidence="9 12">Belongs to the Orn/Lys/Arg decarboxylase class-II family. LysA subfamily.</text>
</comment>
<dbReference type="InterPro" id="IPR022643">
    <property type="entry name" value="De-COase2_C"/>
</dbReference>
<gene>
    <name evidence="12 17" type="primary">lysA</name>
    <name evidence="17" type="ORF">FN924_10140</name>
</gene>
<dbReference type="FunFam" id="3.20.20.10:FF:000003">
    <property type="entry name" value="Diaminopimelate decarboxylase"/>
    <property type="match status" value="1"/>
</dbReference>
<evidence type="ECO:0000256" key="3">
    <source>
        <dbReference type="ARBA" id="ARBA00022793"/>
    </source>
</evidence>
<comment type="subunit">
    <text evidence="12">Homodimer.</text>
</comment>
<dbReference type="GO" id="GO:0008836">
    <property type="term" value="F:diaminopimelate decarboxylase activity"/>
    <property type="evidence" value="ECO:0007669"/>
    <property type="project" value="UniProtKB-UniRule"/>
</dbReference>
<feature type="active site" description="Proton donor" evidence="13">
    <location>
        <position position="359"/>
    </location>
</feature>
<dbReference type="Pfam" id="PF02784">
    <property type="entry name" value="Orn_Arg_deC_N"/>
    <property type="match status" value="1"/>
</dbReference>
<dbReference type="InterPro" id="IPR022653">
    <property type="entry name" value="De-COase2_pyr-phos_BS"/>
</dbReference>
<keyword evidence="2 12" id="KW-0028">Amino-acid biosynthesis</keyword>
<evidence type="ECO:0000256" key="11">
    <source>
        <dbReference type="ARBA" id="ARBA00074972"/>
    </source>
</evidence>
<feature type="binding site" evidence="12">
    <location>
        <begin position="288"/>
        <end position="291"/>
    </location>
    <ligand>
        <name>pyridoxal 5'-phosphate</name>
        <dbReference type="ChEBI" id="CHEBI:597326"/>
    </ligand>
</feature>